<comment type="caution">
    <text evidence="1">The sequence shown here is derived from an EMBL/GenBank/DDBJ whole genome shotgun (WGS) entry which is preliminary data.</text>
</comment>
<organism evidence="1 2">
    <name type="scientific">Porites lobata</name>
    <dbReference type="NCBI Taxonomy" id="104759"/>
    <lineage>
        <taxon>Eukaryota</taxon>
        <taxon>Metazoa</taxon>
        <taxon>Cnidaria</taxon>
        <taxon>Anthozoa</taxon>
        <taxon>Hexacorallia</taxon>
        <taxon>Scleractinia</taxon>
        <taxon>Fungiina</taxon>
        <taxon>Poritidae</taxon>
        <taxon>Porites</taxon>
    </lineage>
</organism>
<gene>
    <name evidence="1" type="ORF">PLOB_00045392</name>
</gene>
<dbReference type="PANTHER" id="PTHR43675:SF1">
    <property type="entry name" value="RIKEN CDNA 2700097O09 GENE"/>
    <property type="match status" value="1"/>
</dbReference>
<protein>
    <recommendedName>
        <fullName evidence="3">Methyltransferase type 11 domain-containing protein</fullName>
    </recommendedName>
</protein>
<dbReference type="SUPFAM" id="SSF53335">
    <property type="entry name" value="S-adenosyl-L-methionine-dependent methyltransferases"/>
    <property type="match status" value="1"/>
</dbReference>
<keyword evidence="2" id="KW-1185">Reference proteome</keyword>
<sequence length="338" mass="38256">MEATDTFSLDVAKTSFLSLLSSTDPSEVGNFMDWVIKHCSSVNSDDGTKDSANQCDETLLMPGDKRMKKIIKDIKKRIPLDGIMSSENIYHPEGKNSDCDPSTTVHVDSFLYSDEDIDRLCDEGKMSRTYCKECGSHNTAPLTFISHSMSLLQLRFLFESALPSLLSNLNNKCLVDVGSRLGALLFFFSQAYYFSAIEKIIGVEINADLCGLQQQIIENYSMADRVEVKCADVCNELTLLKEADIIVLNNVFEFFMPVEEQIRTWKILRENVTKPGCIIVTVPSLEEATLFNSKPCVDLDEWVQPCSVNYMYHVQDVSCCDEDMEELQNMFFYQVKVN</sequence>
<dbReference type="PANTHER" id="PTHR43675">
    <property type="entry name" value="ARSENITE METHYLTRANSFERASE"/>
    <property type="match status" value="1"/>
</dbReference>
<dbReference type="InterPro" id="IPR026669">
    <property type="entry name" value="Arsenite_MeTrfase-like"/>
</dbReference>
<dbReference type="Proteomes" id="UP001159405">
    <property type="component" value="Unassembled WGS sequence"/>
</dbReference>
<name>A0ABN8N5F0_9CNID</name>
<evidence type="ECO:0000313" key="2">
    <source>
        <dbReference type="Proteomes" id="UP001159405"/>
    </source>
</evidence>
<accession>A0ABN8N5F0</accession>
<evidence type="ECO:0000313" key="1">
    <source>
        <dbReference type="EMBL" id="CAH3040743.1"/>
    </source>
</evidence>
<dbReference type="Gene3D" id="3.40.50.150">
    <property type="entry name" value="Vaccinia Virus protein VP39"/>
    <property type="match status" value="1"/>
</dbReference>
<evidence type="ECO:0008006" key="3">
    <source>
        <dbReference type="Google" id="ProtNLM"/>
    </source>
</evidence>
<dbReference type="InterPro" id="IPR029063">
    <property type="entry name" value="SAM-dependent_MTases_sf"/>
</dbReference>
<dbReference type="EMBL" id="CALNXK010000008">
    <property type="protein sequence ID" value="CAH3040743.1"/>
    <property type="molecule type" value="Genomic_DNA"/>
</dbReference>
<proteinExistence type="predicted"/>
<reference evidence="1 2" key="1">
    <citation type="submission" date="2022-05" db="EMBL/GenBank/DDBJ databases">
        <authorList>
            <consortium name="Genoscope - CEA"/>
            <person name="William W."/>
        </authorList>
    </citation>
    <scope>NUCLEOTIDE SEQUENCE [LARGE SCALE GENOMIC DNA]</scope>
</reference>